<comment type="subcellular location">
    <subcellularLocation>
        <location evidence="3">Chromosome</location>
    </subcellularLocation>
    <subcellularLocation>
        <location evidence="2">Nucleus</location>
    </subcellularLocation>
</comment>
<evidence type="ECO:0000256" key="15">
    <source>
        <dbReference type="ARBA" id="ARBA00023204"/>
    </source>
</evidence>
<comment type="cofactor">
    <cofactor evidence="1">
        <name>Zn(2+)</name>
        <dbReference type="ChEBI" id="CHEBI:29105"/>
    </cofactor>
</comment>
<feature type="binding site" evidence="19">
    <location>
        <position position="683"/>
    </location>
    <ligand>
        <name>Zn(2+)</name>
        <dbReference type="ChEBI" id="CHEBI:29105"/>
    </ligand>
</feature>
<comment type="catalytic activity">
    <reaction evidence="18">
        <text>ATP + H2O = ADP + phosphate + H(+)</text>
        <dbReference type="Rhea" id="RHEA:13065"/>
        <dbReference type="ChEBI" id="CHEBI:15377"/>
        <dbReference type="ChEBI" id="CHEBI:15378"/>
        <dbReference type="ChEBI" id="CHEBI:30616"/>
        <dbReference type="ChEBI" id="CHEBI:43474"/>
        <dbReference type="ChEBI" id="CHEBI:456216"/>
    </reaction>
</comment>
<evidence type="ECO:0000256" key="8">
    <source>
        <dbReference type="ARBA" id="ARBA00022741"/>
    </source>
</evidence>
<keyword evidence="14 20" id="KW-0175">Coiled coil</keyword>
<dbReference type="Gene3D" id="3.40.50.300">
    <property type="entry name" value="P-loop containing nucleotide triphosphate hydrolases"/>
    <property type="match status" value="2"/>
</dbReference>
<feature type="coiled-coil region" evidence="20">
    <location>
        <begin position="467"/>
        <end position="558"/>
    </location>
</feature>
<accession>A0A7H9AWN2</accession>
<evidence type="ECO:0000313" key="23">
    <source>
        <dbReference type="Proteomes" id="UP000509704"/>
    </source>
</evidence>
<dbReference type="FunFam" id="3.40.50.300:FF:000593">
    <property type="entry name" value="DNA repair protein RAD50"/>
    <property type="match status" value="1"/>
</dbReference>
<dbReference type="GO" id="GO:0000794">
    <property type="term" value="C:condensed nuclear chromosome"/>
    <property type="evidence" value="ECO:0007669"/>
    <property type="project" value="TreeGrafter"/>
</dbReference>
<dbReference type="GO" id="GO:0070192">
    <property type="term" value="P:chromosome organization involved in meiotic cell cycle"/>
    <property type="evidence" value="ECO:0007669"/>
    <property type="project" value="TreeGrafter"/>
</dbReference>
<evidence type="ECO:0000259" key="21">
    <source>
        <dbReference type="PROSITE" id="PS51131"/>
    </source>
</evidence>
<dbReference type="NCBIfam" id="TIGR00606">
    <property type="entry name" value="rad50"/>
    <property type="match status" value="1"/>
</dbReference>
<evidence type="ECO:0000256" key="14">
    <source>
        <dbReference type="ARBA" id="ARBA00023054"/>
    </source>
</evidence>
<keyword evidence="16" id="KW-0539">Nucleus</keyword>
<dbReference type="GO" id="GO:0003691">
    <property type="term" value="F:double-stranded telomeric DNA binding"/>
    <property type="evidence" value="ECO:0007669"/>
    <property type="project" value="TreeGrafter"/>
</dbReference>
<keyword evidence="7 19" id="KW-0479">Metal-binding</keyword>
<evidence type="ECO:0000256" key="11">
    <source>
        <dbReference type="ARBA" id="ARBA00022833"/>
    </source>
</evidence>
<evidence type="ECO:0000256" key="9">
    <source>
        <dbReference type="ARBA" id="ARBA00022763"/>
    </source>
</evidence>
<dbReference type="InterPro" id="IPR027417">
    <property type="entry name" value="P-loop_NTPase"/>
</dbReference>
<evidence type="ECO:0000256" key="16">
    <source>
        <dbReference type="ARBA" id="ARBA00023242"/>
    </source>
</evidence>
<keyword evidence="13" id="KW-0460">Magnesium</keyword>
<sequence length="1305" mass="151380">MSAIYKLSIQGIRSFDSNDRETIEFGKPLTLIVGSNGSGKTTIIECLKYATSGDLPPNSKGGAFVHDPKITGEKDVRAQVKLAFTSANALNMIVTRNIQLLVKKTAATFKTLEGQLVIVNSNGGRNTLSTRSIELDTQVPLYMGVPKAILEYVIFCHQEDSLWPLSEPSNLKKKFDEIFQAMKFTKALDNLKGIKKDMSVDIKLLKQSVEHLKVDKDRSETVKLEMRQLETKVEKYKSEVKEIEKRILIVNEQSDKLFKSNQDFQRVLSKAENLKHNRESMRDQISRLSSAIDILDIPRAELLSRIKNFSFTLEEKEVNTEAVRADITSAKSKSLELHNKCNFLIRRQGELTAAKNTHEKNLKALNELHQYLSLKYPSCGKDNTNLRIFLLDLEKIKNSLNANFQKLSNEGKLELSYLEKQLSELRHSKIIQKERLEYSKQDEEKLIKEVDRLDTELQLSGFTFEDLEKEKTSLEKFQQKLHEWERKDDISKFNSDIKSKNDQMLILESEVEDIQIKISKTNQRADLFAKLSVIKRLMKEKEEELSTLKDKILDDENCIKWNISAESNVDVDFKKLSSKLTQETSLKEKKFRDKDREFTEASLNYGNIKQELKDLAEKRSNVGKILERNLPEDCPIEEYEEVVAETELSYRTALENLKMHQTTLAFNRRAIEVAQEESVCYLCSRKFEDKPFKSSLLKKLAAKIDVGFEKGLKETVENEKTYLQTLRSMEKNVVELRSCSEKVKSLVAYEVTSQERVRTLESERNSLSNEYLNLKHDLDFVEKDVRSLVDSVIRCKNELKDLKNDVKTLSDELALYGALREDIQTVDELQAQQKEKNDHLRMLRKDINQLQEKKEEKSREYSKLLTVVKERNLKVTEIEKELSMNRNIENDIEQKKKEIVYMKKSTEKGEKELEALTIKLVECEKIEHLKRKELESNMLSLSTNLKETEEDLEKFSGLKQALDGYASTGLEKLEECSNELDSCQKSFDQINKYIEKRNAELSNEIQKIRDSTNEKRSLEQNLQLCDLRANLERLEIDINEIDISNAENERDRYQEESLKLRNEYEGLSSDNAGKLGEIRQLQNQIESLSRQLRTEYEDVNNHYHKKWVELQTRTFVNDDIETYSKALDSAIMKYHGLKMQDINRIVDELWKRTYSGTDVDSIQIKSDEVKSGIKGKSYNYRVVMYKQDAELDMRGRCSAGQKVLASIIIRLALSETFGVNCGVIALDEPTTNLDEENIESLAKALNNIIHIRRHQKNFQLIVITHDEKFLNNMNASEFTDHFFRVKRDDRQKSQIERVDISRVTE</sequence>
<dbReference type="GO" id="GO:0000722">
    <property type="term" value="P:telomere maintenance via recombination"/>
    <property type="evidence" value="ECO:0007669"/>
    <property type="project" value="TreeGrafter"/>
</dbReference>
<feature type="coiled-coil region" evidence="20">
    <location>
        <begin position="757"/>
        <end position="898"/>
    </location>
</feature>
<evidence type="ECO:0000256" key="12">
    <source>
        <dbReference type="ARBA" id="ARBA00022840"/>
    </source>
</evidence>
<dbReference type="Pfam" id="PF04423">
    <property type="entry name" value="Rad50_zn_hook"/>
    <property type="match status" value="1"/>
</dbReference>
<feature type="coiled-coil region" evidence="20">
    <location>
        <begin position="219"/>
        <end position="291"/>
    </location>
</feature>
<evidence type="ECO:0000256" key="5">
    <source>
        <dbReference type="ARBA" id="ARBA00017893"/>
    </source>
</evidence>
<evidence type="ECO:0000256" key="3">
    <source>
        <dbReference type="ARBA" id="ARBA00004286"/>
    </source>
</evidence>
<dbReference type="GO" id="GO:0007127">
    <property type="term" value="P:meiosis I"/>
    <property type="evidence" value="ECO:0007669"/>
    <property type="project" value="UniProtKB-ARBA"/>
</dbReference>
<dbReference type="PROSITE" id="PS51131">
    <property type="entry name" value="ZN_HOOK"/>
    <property type="match status" value="1"/>
</dbReference>
<evidence type="ECO:0000256" key="17">
    <source>
        <dbReference type="ARBA" id="ARBA00023254"/>
    </source>
</evidence>
<dbReference type="GO" id="GO:0043047">
    <property type="term" value="F:single-stranded telomeric DNA binding"/>
    <property type="evidence" value="ECO:0007669"/>
    <property type="project" value="TreeGrafter"/>
</dbReference>
<evidence type="ECO:0000313" key="22">
    <source>
        <dbReference type="EMBL" id="QLG70189.1"/>
    </source>
</evidence>
<protein>
    <recommendedName>
        <fullName evidence="5">DNA repair protein RAD50</fullName>
    </recommendedName>
</protein>
<dbReference type="Pfam" id="PF13476">
    <property type="entry name" value="AAA_23"/>
    <property type="match status" value="1"/>
</dbReference>
<evidence type="ECO:0000256" key="1">
    <source>
        <dbReference type="ARBA" id="ARBA00001947"/>
    </source>
</evidence>
<dbReference type="Pfam" id="PF13558">
    <property type="entry name" value="SbcC_Walker_B"/>
    <property type="match status" value="1"/>
</dbReference>
<evidence type="ECO:0000256" key="7">
    <source>
        <dbReference type="ARBA" id="ARBA00022723"/>
    </source>
</evidence>
<evidence type="ECO:0000256" key="20">
    <source>
        <dbReference type="SAM" id="Coils"/>
    </source>
</evidence>
<dbReference type="EMBL" id="CP058604">
    <property type="protein sequence ID" value="QLG70189.1"/>
    <property type="molecule type" value="Genomic_DNA"/>
</dbReference>
<name>A0A7H9AWN2_ZYGMR</name>
<dbReference type="GO" id="GO:0005524">
    <property type="term" value="F:ATP binding"/>
    <property type="evidence" value="ECO:0007669"/>
    <property type="project" value="UniProtKB-KW"/>
</dbReference>
<evidence type="ECO:0000256" key="19">
    <source>
        <dbReference type="PROSITE-ProRule" id="PRU00471"/>
    </source>
</evidence>
<dbReference type="RefSeq" id="XP_037141917.1">
    <property type="nucleotide sequence ID" value="XM_037286022.1"/>
</dbReference>
<evidence type="ECO:0000256" key="10">
    <source>
        <dbReference type="ARBA" id="ARBA00022801"/>
    </source>
</evidence>
<dbReference type="GO" id="GO:0030870">
    <property type="term" value="C:Mre11 complex"/>
    <property type="evidence" value="ECO:0007669"/>
    <property type="project" value="InterPro"/>
</dbReference>
<dbReference type="GO" id="GO:0007004">
    <property type="term" value="P:telomere maintenance via telomerase"/>
    <property type="evidence" value="ECO:0007669"/>
    <property type="project" value="TreeGrafter"/>
</dbReference>
<gene>
    <name evidence="22" type="ORF">HG535_0A01280</name>
</gene>
<dbReference type="GO" id="GO:0006303">
    <property type="term" value="P:double-strand break repair via nonhomologous end joining"/>
    <property type="evidence" value="ECO:0007669"/>
    <property type="project" value="UniProtKB-ARBA"/>
</dbReference>
<keyword evidence="8" id="KW-0547">Nucleotide-binding</keyword>
<feature type="domain" description="Zinc-hook" evidence="21">
    <location>
        <begin position="633"/>
        <end position="734"/>
    </location>
</feature>
<dbReference type="KEGG" id="zmk:HG535_0A01280"/>
<keyword evidence="17" id="KW-0469">Meiosis</keyword>
<dbReference type="GO" id="GO:0046872">
    <property type="term" value="F:metal ion binding"/>
    <property type="evidence" value="ECO:0007669"/>
    <property type="project" value="UniProtKB-UniRule"/>
</dbReference>
<dbReference type="Proteomes" id="UP000509704">
    <property type="component" value="Chromosome 1"/>
</dbReference>
<dbReference type="GO" id="GO:0016887">
    <property type="term" value="F:ATP hydrolysis activity"/>
    <property type="evidence" value="ECO:0007669"/>
    <property type="project" value="InterPro"/>
</dbReference>
<evidence type="ECO:0000256" key="13">
    <source>
        <dbReference type="ARBA" id="ARBA00022842"/>
    </source>
</evidence>
<dbReference type="PANTHER" id="PTHR18867:SF12">
    <property type="entry name" value="DNA REPAIR PROTEIN RAD50"/>
    <property type="match status" value="1"/>
</dbReference>
<organism evidence="22 23">
    <name type="scientific">Zygotorulaspora mrakii</name>
    <name type="common">Zygosaccharomyces mrakii</name>
    <dbReference type="NCBI Taxonomy" id="42260"/>
    <lineage>
        <taxon>Eukaryota</taxon>
        <taxon>Fungi</taxon>
        <taxon>Dikarya</taxon>
        <taxon>Ascomycota</taxon>
        <taxon>Saccharomycotina</taxon>
        <taxon>Saccharomycetes</taxon>
        <taxon>Saccharomycetales</taxon>
        <taxon>Saccharomycetaceae</taxon>
        <taxon>Zygotorulaspora</taxon>
    </lineage>
</organism>
<evidence type="ECO:0000256" key="2">
    <source>
        <dbReference type="ARBA" id="ARBA00004123"/>
    </source>
</evidence>
<feature type="coiled-coil region" evidence="20">
    <location>
        <begin position="991"/>
        <end position="1098"/>
    </location>
</feature>
<comment type="similarity">
    <text evidence="4">Belongs to the SMC family. RAD50 subfamily.</text>
</comment>
<evidence type="ECO:0000256" key="18">
    <source>
        <dbReference type="ARBA" id="ARBA00049360"/>
    </source>
</evidence>
<reference evidence="22 23" key="1">
    <citation type="submission" date="2020-07" db="EMBL/GenBank/DDBJ databases">
        <title>The yeast mating-type switching endonuclease HO is a domesticated member of an unorthodox homing genetic element family.</title>
        <authorList>
            <person name="Coughlan A.Y."/>
            <person name="Lombardi L."/>
            <person name="Braun-Galleani S."/>
            <person name="Martos A.R."/>
            <person name="Galeote V."/>
            <person name="Bigey F."/>
            <person name="Dequin S."/>
            <person name="Byrne K.P."/>
            <person name="Wolfe K.H."/>
        </authorList>
    </citation>
    <scope>NUCLEOTIDE SEQUENCE [LARGE SCALE GENOMIC DNA]</scope>
    <source>
        <strain evidence="22 23">NRRL Y-6702</strain>
    </source>
</reference>
<proteinExistence type="inferred from homology"/>
<dbReference type="GO" id="GO:0000725">
    <property type="term" value="P:recombinational repair"/>
    <property type="evidence" value="ECO:0007669"/>
    <property type="project" value="UniProtKB-ARBA"/>
</dbReference>
<feature type="binding site" evidence="19">
    <location>
        <position position="680"/>
    </location>
    <ligand>
        <name>Zn(2+)</name>
        <dbReference type="ChEBI" id="CHEBI:29105"/>
    </ligand>
</feature>
<dbReference type="InterPro" id="IPR004584">
    <property type="entry name" value="Rad50_eukaryotes"/>
</dbReference>
<keyword evidence="11 19" id="KW-0862">Zinc</keyword>
<evidence type="ECO:0000256" key="6">
    <source>
        <dbReference type="ARBA" id="ARBA00022454"/>
    </source>
</evidence>
<keyword evidence="10" id="KW-0378">Hydrolase</keyword>
<keyword evidence="6" id="KW-0158">Chromosome</keyword>
<keyword evidence="9" id="KW-0227">DNA damage</keyword>
<dbReference type="GO" id="GO:0051880">
    <property type="term" value="F:G-quadruplex DNA binding"/>
    <property type="evidence" value="ECO:0007669"/>
    <property type="project" value="TreeGrafter"/>
</dbReference>
<evidence type="ECO:0000256" key="4">
    <source>
        <dbReference type="ARBA" id="ARBA00009439"/>
    </source>
</evidence>
<keyword evidence="23" id="KW-1185">Reference proteome</keyword>
<dbReference type="FunFam" id="3.40.50.300:FF:001195">
    <property type="entry name" value="DNA repair protein rad50"/>
    <property type="match status" value="1"/>
</dbReference>
<dbReference type="OrthoDB" id="18797at2759"/>
<dbReference type="PANTHER" id="PTHR18867">
    <property type="entry name" value="RAD50"/>
    <property type="match status" value="1"/>
</dbReference>
<keyword evidence="15" id="KW-0234">DNA repair</keyword>
<dbReference type="GeneID" id="59233825"/>
<keyword evidence="12" id="KW-0067">ATP-binding</keyword>
<dbReference type="SUPFAM" id="SSF52540">
    <property type="entry name" value="P-loop containing nucleoside triphosphate hydrolases"/>
    <property type="match status" value="1"/>
</dbReference>
<dbReference type="InterPro" id="IPR038729">
    <property type="entry name" value="Rad50/SbcC_AAA"/>
</dbReference>
<dbReference type="InterPro" id="IPR013134">
    <property type="entry name" value="Zn_hook_RAD50"/>
</dbReference>